<accession>A0A0E9TP29</accession>
<sequence length="38" mass="4313">MHLWNFVLGIYINEGSCGKGKRRKMNIKHKLGTLVQAA</sequence>
<reference evidence="1" key="2">
    <citation type="journal article" date="2015" name="Fish Shellfish Immunol.">
        <title>Early steps in the European eel (Anguilla anguilla)-Vibrio vulnificus interaction in the gills: Role of the RtxA13 toxin.</title>
        <authorList>
            <person name="Callol A."/>
            <person name="Pajuelo D."/>
            <person name="Ebbesson L."/>
            <person name="Teles M."/>
            <person name="MacKenzie S."/>
            <person name="Amaro C."/>
        </authorList>
    </citation>
    <scope>NUCLEOTIDE SEQUENCE</scope>
</reference>
<evidence type="ECO:0000313" key="1">
    <source>
        <dbReference type="EMBL" id="JAH55459.1"/>
    </source>
</evidence>
<dbReference type="EMBL" id="GBXM01053118">
    <property type="protein sequence ID" value="JAH55459.1"/>
    <property type="molecule type" value="Transcribed_RNA"/>
</dbReference>
<reference evidence="1" key="1">
    <citation type="submission" date="2014-11" db="EMBL/GenBank/DDBJ databases">
        <authorList>
            <person name="Amaro Gonzalez C."/>
        </authorList>
    </citation>
    <scope>NUCLEOTIDE SEQUENCE</scope>
</reference>
<organism evidence="1">
    <name type="scientific">Anguilla anguilla</name>
    <name type="common">European freshwater eel</name>
    <name type="synonym">Muraena anguilla</name>
    <dbReference type="NCBI Taxonomy" id="7936"/>
    <lineage>
        <taxon>Eukaryota</taxon>
        <taxon>Metazoa</taxon>
        <taxon>Chordata</taxon>
        <taxon>Craniata</taxon>
        <taxon>Vertebrata</taxon>
        <taxon>Euteleostomi</taxon>
        <taxon>Actinopterygii</taxon>
        <taxon>Neopterygii</taxon>
        <taxon>Teleostei</taxon>
        <taxon>Anguilliformes</taxon>
        <taxon>Anguillidae</taxon>
        <taxon>Anguilla</taxon>
    </lineage>
</organism>
<name>A0A0E9TP29_ANGAN</name>
<dbReference type="AlphaFoldDB" id="A0A0E9TP29"/>
<proteinExistence type="predicted"/>
<protein>
    <submittedName>
        <fullName evidence="1">Uncharacterized protein</fullName>
    </submittedName>
</protein>